<keyword evidence="4" id="KW-1185">Reference proteome</keyword>
<name>A0A6H0SJ75_9MICC</name>
<dbReference type="InterPro" id="IPR014922">
    <property type="entry name" value="YdhG-like"/>
</dbReference>
<dbReference type="RefSeq" id="WP_172511943.1">
    <property type="nucleotide sequence ID" value="NZ_CP032549.1"/>
</dbReference>
<proteinExistence type="predicted"/>
<feature type="domain" description="YdhG-like" evidence="2">
    <location>
        <begin position="59"/>
        <end position="116"/>
    </location>
</feature>
<sequence length="148" mass="16538">MSQADQEGFSAAEKAAMKERAAEVRAPKKRMTKAEKAAQARKELEEKIASFQGTDKVLAEKLHQIITETAPELEPKTWYGMPAYALDGKILCFIQDAKKFDTRYLTFGFNDVAQLDEGTLWPTSFAITALDKKHEQMIAQLVAKAVGR</sequence>
<dbReference type="Pfam" id="PF08818">
    <property type="entry name" value="DUF1801"/>
    <property type="match status" value="1"/>
</dbReference>
<organism evidence="3 4">
    <name type="scientific">Glutamicibacter mishrai</name>
    <dbReference type="NCBI Taxonomy" id="1775880"/>
    <lineage>
        <taxon>Bacteria</taxon>
        <taxon>Bacillati</taxon>
        <taxon>Actinomycetota</taxon>
        <taxon>Actinomycetes</taxon>
        <taxon>Micrococcales</taxon>
        <taxon>Micrococcaceae</taxon>
        <taxon>Glutamicibacter</taxon>
    </lineage>
</organism>
<gene>
    <name evidence="3" type="ORF">D3791_08810</name>
</gene>
<evidence type="ECO:0000256" key="1">
    <source>
        <dbReference type="SAM" id="MobiDB-lite"/>
    </source>
</evidence>
<protein>
    <submittedName>
        <fullName evidence="3">DUF1801 domain-containing protein</fullName>
    </submittedName>
</protein>
<feature type="region of interest" description="Disordered" evidence="1">
    <location>
        <begin position="1"/>
        <end position="37"/>
    </location>
</feature>
<dbReference type="AlphaFoldDB" id="A0A6H0SJ75"/>
<dbReference type="Gene3D" id="3.90.1150.200">
    <property type="match status" value="1"/>
</dbReference>
<feature type="compositionally biased region" description="Basic and acidic residues" evidence="1">
    <location>
        <begin position="15"/>
        <end position="37"/>
    </location>
</feature>
<dbReference type="Proteomes" id="UP000502331">
    <property type="component" value="Chromosome"/>
</dbReference>
<dbReference type="SUPFAM" id="SSF159888">
    <property type="entry name" value="YdhG-like"/>
    <property type="match status" value="1"/>
</dbReference>
<evidence type="ECO:0000259" key="2">
    <source>
        <dbReference type="Pfam" id="PF08818"/>
    </source>
</evidence>
<accession>A0A6H0SJ75</accession>
<evidence type="ECO:0000313" key="3">
    <source>
        <dbReference type="EMBL" id="QIV87220.1"/>
    </source>
</evidence>
<reference evidence="3 4" key="1">
    <citation type="submission" date="2018-09" db="EMBL/GenBank/DDBJ databases">
        <title>Glutamicibacter mishrai S5-52T (LMG 29155T = KCTC 39846T).</title>
        <authorList>
            <person name="Das S.K."/>
        </authorList>
    </citation>
    <scope>NUCLEOTIDE SEQUENCE [LARGE SCALE GENOMIC DNA]</scope>
    <source>
        <strain evidence="3 4">S5-52</strain>
    </source>
</reference>
<dbReference type="EMBL" id="CP032549">
    <property type="protein sequence ID" value="QIV87220.1"/>
    <property type="molecule type" value="Genomic_DNA"/>
</dbReference>
<evidence type="ECO:0000313" key="4">
    <source>
        <dbReference type="Proteomes" id="UP000502331"/>
    </source>
</evidence>